<keyword evidence="3" id="KW-1185">Reference proteome</keyword>
<reference evidence="2" key="1">
    <citation type="submission" date="2011-02" db="EMBL/GenBank/DDBJ databases">
        <title>The genome of the leaf-cutting ant Acromyrmex echinatior suggests key adaptations to social evolution and fungus farming.</title>
        <authorList>
            <person name="Nygaard S."/>
            <person name="Zhang G."/>
        </authorList>
    </citation>
    <scope>NUCLEOTIDE SEQUENCE</scope>
</reference>
<organism evidence="3">
    <name type="scientific">Acromyrmex echinatior</name>
    <name type="common">Panamanian leafcutter ant</name>
    <name type="synonym">Acromyrmex octospinosus echinatior</name>
    <dbReference type="NCBI Taxonomy" id="103372"/>
    <lineage>
        <taxon>Eukaryota</taxon>
        <taxon>Metazoa</taxon>
        <taxon>Ecdysozoa</taxon>
        <taxon>Arthropoda</taxon>
        <taxon>Hexapoda</taxon>
        <taxon>Insecta</taxon>
        <taxon>Pterygota</taxon>
        <taxon>Neoptera</taxon>
        <taxon>Endopterygota</taxon>
        <taxon>Hymenoptera</taxon>
        <taxon>Apocrita</taxon>
        <taxon>Aculeata</taxon>
        <taxon>Formicoidea</taxon>
        <taxon>Formicidae</taxon>
        <taxon>Myrmicinae</taxon>
        <taxon>Acromyrmex</taxon>
    </lineage>
</organism>
<evidence type="ECO:0000313" key="2">
    <source>
        <dbReference type="EMBL" id="EGI64364.1"/>
    </source>
</evidence>
<evidence type="ECO:0000256" key="1">
    <source>
        <dbReference type="SAM" id="MobiDB-lite"/>
    </source>
</evidence>
<dbReference type="InParanoid" id="F4WN95"/>
<dbReference type="EMBL" id="GL888235">
    <property type="protein sequence ID" value="EGI64364.1"/>
    <property type="molecule type" value="Genomic_DNA"/>
</dbReference>
<feature type="compositionally biased region" description="Acidic residues" evidence="1">
    <location>
        <begin position="69"/>
        <end position="85"/>
    </location>
</feature>
<name>F4WN95_ACREC</name>
<dbReference type="AlphaFoldDB" id="F4WN95"/>
<feature type="compositionally biased region" description="Basic and acidic residues" evidence="1">
    <location>
        <begin position="86"/>
        <end position="98"/>
    </location>
</feature>
<sequence>MIAHKAKESMLADIMELIGSTGTVDMDTPQEKWYVRVLGTQSIGCFRFEPCSTIEDERRHEEGKLEFRDAEDDAAPVGWDEEGTLECERRRKSTEEKG</sequence>
<gene>
    <name evidence="2" type="ORF">G5I_07245</name>
</gene>
<protein>
    <submittedName>
        <fullName evidence="2">Uncharacterized protein</fullName>
    </submittedName>
</protein>
<evidence type="ECO:0000313" key="3">
    <source>
        <dbReference type="Proteomes" id="UP000007755"/>
    </source>
</evidence>
<proteinExistence type="predicted"/>
<dbReference type="Proteomes" id="UP000007755">
    <property type="component" value="Unassembled WGS sequence"/>
</dbReference>
<accession>F4WN95</accession>
<feature type="region of interest" description="Disordered" evidence="1">
    <location>
        <begin position="63"/>
        <end position="98"/>
    </location>
</feature>